<dbReference type="Proteomes" id="UP000887013">
    <property type="component" value="Unassembled WGS sequence"/>
</dbReference>
<evidence type="ECO:0000313" key="1">
    <source>
        <dbReference type="EMBL" id="GFU09262.1"/>
    </source>
</evidence>
<dbReference type="EMBL" id="BMAW01028819">
    <property type="protein sequence ID" value="GFU09262.1"/>
    <property type="molecule type" value="Genomic_DNA"/>
</dbReference>
<evidence type="ECO:0000313" key="2">
    <source>
        <dbReference type="Proteomes" id="UP000887013"/>
    </source>
</evidence>
<protein>
    <submittedName>
        <fullName evidence="1">Uncharacterized protein</fullName>
    </submittedName>
</protein>
<keyword evidence="2" id="KW-1185">Reference proteome</keyword>
<accession>A0A8X6UH09</accession>
<proteinExistence type="predicted"/>
<organism evidence="1 2">
    <name type="scientific">Nephila pilipes</name>
    <name type="common">Giant wood spider</name>
    <name type="synonym">Nephila maculata</name>
    <dbReference type="NCBI Taxonomy" id="299642"/>
    <lineage>
        <taxon>Eukaryota</taxon>
        <taxon>Metazoa</taxon>
        <taxon>Ecdysozoa</taxon>
        <taxon>Arthropoda</taxon>
        <taxon>Chelicerata</taxon>
        <taxon>Arachnida</taxon>
        <taxon>Araneae</taxon>
        <taxon>Araneomorphae</taxon>
        <taxon>Entelegynae</taxon>
        <taxon>Araneoidea</taxon>
        <taxon>Nephilidae</taxon>
        <taxon>Nephila</taxon>
    </lineage>
</organism>
<gene>
    <name evidence="1" type="ORF">NPIL_506641</name>
</gene>
<name>A0A8X6UH09_NEPPI</name>
<sequence>MSPWKTLERRGFSTGRGWVDFCADRDGEEGSLFLSLGLGTLTRGVGRRSSPKVGPHKHKDLPSVNGLCRALDIEFHFGLGNSTTL</sequence>
<reference evidence="1" key="1">
    <citation type="submission" date="2020-08" db="EMBL/GenBank/DDBJ databases">
        <title>Multicomponent nature underlies the extraordinary mechanical properties of spider dragline silk.</title>
        <authorList>
            <person name="Kono N."/>
            <person name="Nakamura H."/>
            <person name="Mori M."/>
            <person name="Yoshida Y."/>
            <person name="Ohtoshi R."/>
            <person name="Malay A.D."/>
            <person name="Moran D.A.P."/>
            <person name="Tomita M."/>
            <person name="Numata K."/>
            <person name="Arakawa K."/>
        </authorList>
    </citation>
    <scope>NUCLEOTIDE SEQUENCE</scope>
</reference>
<comment type="caution">
    <text evidence="1">The sequence shown here is derived from an EMBL/GenBank/DDBJ whole genome shotgun (WGS) entry which is preliminary data.</text>
</comment>
<dbReference type="AlphaFoldDB" id="A0A8X6UH09"/>